<dbReference type="EMBL" id="BFBR01000007">
    <property type="protein sequence ID" value="GBF58652.1"/>
    <property type="molecule type" value="Genomic_DNA"/>
</dbReference>
<dbReference type="AlphaFoldDB" id="A0A2P2EC67"/>
<dbReference type="PANTHER" id="PTHR33361:SF2">
    <property type="entry name" value="DUF885 DOMAIN-CONTAINING PROTEIN"/>
    <property type="match status" value="1"/>
</dbReference>
<dbReference type="Pfam" id="PF05960">
    <property type="entry name" value="DUF885"/>
    <property type="match status" value="1"/>
</dbReference>
<evidence type="ECO:0000313" key="2">
    <source>
        <dbReference type="Proteomes" id="UP000245086"/>
    </source>
</evidence>
<dbReference type="RefSeq" id="WP_238164992.1">
    <property type="nucleotide sequence ID" value="NZ_BFBR01000007.1"/>
</dbReference>
<keyword evidence="2" id="KW-1185">Reference proteome</keyword>
<name>A0A2P2EC67_9PROT</name>
<sequence>MQMTRRDALMGTGALGAMALLASCADKTAANPDLKALIDKITTVILKDSPEFATGLAVPEVLAGGPYKGRVTDMSASAEASRFQQVSDWVAALEKFKPDSLNPADKLTHSVVLSLMTYSKESAKFGYGNGSFGWPAPYMVSQLSGSYVGMPDFLDSQHVVKTKDDGAAWLSRLDGFAGQMTAEVERVRADAGRGVVPPNFIIDRALGQLRTFVRQPASETVLVASLVRKAKEAGLDHAALQAEATKLVTDKVLPAYQAQIAVLEELRGKATADAGVWKLPDGEAYYQAALGYSTTTKMTAEEIHLLGKDLVATYNAQMEEGLRQLGMTKGSVSERVQALSKDPAYLYPNTEAGKTQLLADLNKQMADLKVRLPEMFATFAKADCEVKRVPAYTEAGAPGGYYSQPAPDGSRPGAYYINLRDTASWPKWTLPTLTYHEAQPGHHLQISIAQEAQDLPFLRSKMLSFGAYAEGWALYAEQLADEMGFYENDVPGRIGYAQSAAFRAARLVVDTGLHAKKWTREQAVDYMVGATGDSRDNIITEVERYCVWPGQACAYMVGKTNIIRLRAAAKAKLGTAFDIKAFHDQILLPGPMPLDVLDQVILDWQNSVKV</sequence>
<reference evidence="1 2" key="1">
    <citation type="journal article" date="2018" name="Genome Announc.">
        <title>Draft Genome Sequence of "Candidatus Phycosocius bacilliformis," an Alphaproteobacterial Ectosymbiont of the Hydrocarbon-Producing Green Alga Botryococcus braunii.</title>
        <authorList>
            <person name="Tanabe Y."/>
            <person name="Yamaguchi H."/>
            <person name="Watanabe M.M."/>
        </authorList>
    </citation>
    <scope>NUCLEOTIDE SEQUENCE [LARGE SCALE GENOMIC DNA]</scope>
    <source>
        <strain evidence="1 2">BOTRYCO-2</strain>
    </source>
</reference>
<evidence type="ECO:0000313" key="1">
    <source>
        <dbReference type="EMBL" id="GBF58652.1"/>
    </source>
</evidence>
<dbReference type="InterPro" id="IPR010281">
    <property type="entry name" value="DUF885"/>
</dbReference>
<comment type="caution">
    <text evidence="1">The sequence shown here is derived from an EMBL/GenBank/DDBJ whole genome shotgun (WGS) entry which is preliminary data.</text>
</comment>
<dbReference type="PROSITE" id="PS51257">
    <property type="entry name" value="PROKAR_LIPOPROTEIN"/>
    <property type="match status" value="1"/>
</dbReference>
<dbReference type="PROSITE" id="PS51318">
    <property type="entry name" value="TAT"/>
    <property type="match status" value="1"/>
</dbReference>
<evidence type="ECO:0008006" key="3">
    <source>
        <dbReference type="Google" id="ProtNLM"/>
    </source>
</evidence>
<protein>
    <recommendedName>
        <fullName evidence="3">Tat pathway signal protein</fullName>
    </recommendedName>
</protein>
<dbReference type="Proteomes" id="UP000245086">
    <property type="component" value="Unassembled WGS sequence"/>
</dbReference>
<gene>
    <name evidence="1" type="ORF">PbB2_02340</name>
</gene>
<dbReference type="InterPro" id="IPR006311">
    <property type="entry name" value="TAT_signal"/>
</dbReference>
<accession>A0A2P2EC67</accession>
<proteinExistence type="predicted"/>
<dbReference type="PANTHER" id="PTHR33361">
    <property type="entry name" value="GLR0591 PROTEIN"/>
    <property type="match status" value="1"/>
</dbReference>
<organism evidence="1 2">
    <name type="scientific">Candidatus Phycosocius bacilliformis</name>
    <dbReference type="NCBI Taxonomy" id="1445552"/>
    <lineage>
        <taxon>Bacteria</taxon>
        <taxon>Pseudomonadati</taxon>
        <taxon>Pseudomonadota</taxon>
        <taxon>Alphaproteobacteria</taxon>
        <taxon>Caulobacterales</taxon>
        <taxon>Caulobacterales incertae sedis</taxon>
        <taxon>Candidatus Phycosocius</taxon>
    </lineage>
</organism>